<dbReference type="Proteomes" id="UP000071979">
    <property type="component" value="Unassembled WGS sequence"/>
</dbReference>
<dbReference type="EMBL" id="LDSE01000020">
    <property type="protein sequence ID" value="KTS67969.1"/>
    <property type="molecule type" value="Genomic_DNA"/>
</dbReference>
<organism evidence="6 7">
    <name type="scientific">Pantoea dispersa</name>
    <dbReference type="NCBI Taxonomy" id="59814"/>
    <lineage>
        <taxon>Bacteria</taxon>
        <taxon>Pseudomonadati</taxon>
        <taxon>Pseudomonadota</taxon>
        <taxon>Gammaproteobacteria</taxon>
        <taxon>Enterobacterales</taxon>
        <taxon>Erwiniaceae</taxon>
        <taxon>Pantoea</taxon>
    </lineage>
</organism>
<dbReference type="GO" id="GO:0016020">
    <property type="term" value="C:membrane"/>
    <property type="evidence" value="ECO:0007669"/>
    <property type="project" value="UniProtKB-SubCell"/>
</dbReference>
<evidence type="ECO:0000256" key="3">
    <source>
        <dbReference type="ARBA" id="ARBA00022679"/>
    </source>
</evidence>
<protein>
    <submittedName>
        <fullName evidence="6">Uncharacterized protein</fullName>
    </submittedName>
</protein>
<dbReference type="AlphaFoldDB" id="A0A8E1RZE6"/>
<evidence type="ECO:0000256" key="4">
    <source>
        <dbReference type="ARBA" id="ARBA00023136"/>
    </source>
</evidence>
<keyword evidence="4" id="KW-0472">Membrane</keyword>
<evidence type="ECO:0000313" key="7">
    <source>
        <dbReference type="Proteomes" id="UP000071979"/>
    </source>
</evidence>
<feature type="non-terminal residue" evidence="6">
    <location>
        <position position="1"/>
    </location>
</feature>
<evidence type="ECO:0000256" key="5">
    <source>
        <dbReference type="ARBA" id="ARBA00023180"/>
    </source>
</evidence>
<evidence type="ECO:0000256" key="2">
    <source>
        <dbReference type="ARBA" id="ARBA00022676"/>
    </source>
</evidence>
<keyword evidence="3" id="KW-0808">Transferase</keyword>
<proteinExistence type="predicted"/>
<comment type="caution">
    <text evidence="6">The sequence shown here is derived from an EMBL/GenBank/DDBJ whole genome shotgun (WGS) entry which is preliminary data.</text>
</comment>
<dbReference type="RefSeq" id="WP_241492968.1">
    <property type="nucleotide sequence ID" value="NZ_LDSE01000020.1"/>
</dbReference>
<dbReference type="InterPro" id="IPR003406">
    <property type="entry name" value="Glyco_trans_14"/>
</dbReference>
<dbReference type="Pfam" id="PF02485">
    <property type="entry name" value="Branch"/>
    <property type="match status" value="1"/>
</dbReference>
<name>A0A8E1RZE6_9GAMM</name>
<accession>A0A8E1RZE6</accession>
<evidence type="ECO:0000313" key="6">
    <source>
        <dbReference type="EMBL" id="KTS67969.1"/>
    </source>
</evidence>
<comment type="subcellular location">
    <subcellularLocation>
        <location evidence="1">Membrane</location>
        <topology evidence="1">Single-pass type II membrane protein</topology>
    </subcellularLocation>
</comment>
<gene>
    <name evidence="6" type="ORF">SA3R_11535</name>
</gene>
<keyword evidence="5" id="KW-0325">Glycoprotein</keyword>
<sequence>LLFSIDNKNLVHFQDERNGYVNPTARVRYRYPQFFYIRNKTPFDKLKILAFKFFRFLYISDSFKRHSNKINGFYKGTNWFSLNYLTVKAVMDFIEANPWYCDLYRYSFCGDEVFFHTVIKHLNINDLYHDSVMLNDALRYIDWTSGPDYPRVLDEGDLEKIRGSDCIFSRKHAPDIDQTFFNDVLGD</sequence>
<dbReference type="GO" id="GO:0016757">
    <property type="term" value="F:glycosyltransferase activity"/>
    <property type="evidence" value="ECO:0007669"/>
    <property type="project" value="UniProtKB-KW"/>
</dbReference>
<reference evidence="6 7" key="1">
    <citation type="journal article" date="2016" name="Front. Microbiol.">
        <title>Genomic Resource of Rice Seed Associated Bacteria.</title>
        <authorList>
            <person name="Midha S."/>
            <person name="Bansal K."/>
            <person name="Sharma S."/>
            <person name="Kumar N."/>
            <person name="Patil P.P."/>
            <person name="Chaudhry V."/>
            <person name="Patil P.B."/>
        </authorList>
    </citation>
    <scope>NUCLEOTIDE SEQUENCE [LARGE SCALE GENOMIC DNA]</scope>
    <source>
        <strain evidence="6 7">SA3</strain>
    </source>
</reference>
<evidence type="ECO:0000256" key="1">
    <source>
        <dbReference type="ARBA" id="ARBA00004606"/>
    </source>
</evidence>
<keyword evidence="2" id="KW-0328">Glycosyltransferase</keyword>